<dbReference type="Proteomes" id="UP000192050">
    <property type="component" value="Chromosome"/>
</dbReference>
<dbReference type="STRING" id="74969.FAD_0271"/>
<proteinExistence type="predicted"/>
<dbReference type="Proteomes" id="UP000546917">
    <property type="component" value="Unassembled WGS sequence"/>
</dbReference>
<dbReference type="RefSeq" id="WP_009887293.1">
    <property type="nucleotide sequence ID" value="NZ_CP015363.1"/>
</dbReference>
<reference evidence="2 4" key="1">
    <citation type="submission" date="2011-10" db="EMBL/GenBank/DDBJ databases">
        <title>Metabolic and evolutionary patterns in the extreme acidophile Ferroplasma acidiphilum.</title>
        <authorList>
            <person name="Golyshina O.V."/>
            <person name="Kozyavkin S.A."/>
            <person name="Tatusov R.L."/>
            <person name="Slesarev A.I."/>
            <person name="Golyshin P.N."/>
        </authorList>
    </citation>
    <scope>NUCLEOTIDE SEQUENCE [LARGE SCALE GENOMIC DNA]</scope>
    <source>
        <strain evidence="2">Berkeley</strain>
        <strain evidence="4">Y</strain>
    </source>
</reference>
<evidence type="ECO:0000256" key="1">
    <source>
        <dbReference type="SAM" id="Phobius"/>
    </source>
</evidence>
<gene>
    <name evidence="2" type="ORF">FAD_0271</name>
    <name evidence="3" type="ORF">HLB00_06410</name>
</gene>
<keyword evidence="1" id="KW-0812">Transmembrane</keyword>
<organism evidence="2 4">
    <name type="scientific">Ferroplasma acidiphilum</name>
    <dbReference type="NCBI Taxonomy" id="74969"/>
    <lineage>
        <taxon>Archaea</taxon>
        <taxon>Methanobacteriati</taxon>
        <taxon>Thermoplasmatota</taxon>
        <taxon>Thermoplasmata</taxon>
        <taxon>Thermoplasmatales</taxon>
        <taxon>Ferroplasmaceae</taxon>
        <taxon>Ferroplasma</taxon>
    </lineage>
</organism>
<feature type="transmembrane region" description="Helical" evidence="1">
    <location>
        <begin position="158"/>
        <end position="178"/>
    </location>
</feature>
<name>A0A1V0N239_9ARCH</name>
<keyword evidence="1" id="KW-1133">Transmembrane helix</keyword>
<protein>
    <submittedName>
        <fullName evidence="2">Uncharacterized protein</fullName>
    </submittedName>
</protein>
<dbReference type="GeneID" id="16025438"/>
<reference evidence="3 5" key="2">
    <citation type="submission" date="2020-05" db="EMBL/GenBank/DDBJ databases">
        <authorList>
            <person name="Zhang R."/>
        </authorList>
    </citation>
    <scope>NUCLEOTIDE SEQUENCE [LARGE SCALE GENOMIC DNA]</scope>
    <source>
        <strain evidence="3 5">DSM 28986</strain>
    </source>
</reference>
<evidence type="ECO:0000313" key="3">
    <source>
        <dbReference type="EMBL" id="NOL60464.1"/>
    </source>
</evidence>
<dbReference type="OrthoDB" id="56638at2157"/>
<sequence length="182" mass="19920">MKKYLPAIIVIISLVMVMAPFASSASPVTLPAAPTSLPSISYNYNGTNESISDSNWTAFFSSVIDNTHYVKYSFNTSTQCLIVYDLSYTGMNPYGLQFINALSGIGTPTLKNMTLAFNETKNMSSQVKGYTDIEALNAGAYPGFSFSKPVVKPLSTQYLYVGIFVAIIAGMIALYYVFNRKK</sequence>
<evidence type="ECO:0000313" key="4">
    <source>
        <dbReference type="Proteomes" id="UP000192050"/>
    </source>
</evidence>
<accession>A0A1V0N239</accession>
<dbReference type="EMBL" id="JABGBP010000223">
    <property type="protein sequence ID" value="NOL60464.1"/>
    <property type="molecule type" value="Genomic_DNA"/>
</dbReference>
<dbReference type="KEGG" id="fai:FAD_0271"/>
<evidence type="ECO:0000313" key="5">
    <source>
        <dbReference type="Proteomes" id="UP000546917"/>
    </source>
</evidence>
<keyword evidence="4" id="KW-1185">Reference proteome</keyword>
<dbReference type="EMBL" id="CP015363">
    <property type="protein sequence ID" value="ARD84193.1"/>
    <property type="molecule type" value="Genomic_DNA"/>
</dbReference>
<keyword evidence="1" id="KW-0472">Membrane</keyword>
<evidence type="ECO:0000313" key="2">
    <source>
        <dbReference type="EMBL" id="ARD84193.1"/>
    </source>
</evidence>
<dbReference type="AlphaFoldDB" id="A0A1V0N239"/>